<dbReference type="Proteomes" id="UP000676967">
    <property type="component" value="Chromosome"/>
</dbReference>
<dbReference type="Pfam" id="PF00931">
    <property type="entry name" value="NB-ARC"/>
    <property type="match status" value="1"/>
</dbReference>
<feature type="domain" description="NB-ARC" evidence="2">
    <location>
        <begin position="487"/>
        <end position="621"/>
    </location>
</feature>
<dbReference type="PANTHER" id="PTHR46082">
    <property type="entry name" value="ATP/GTP-BINDING PROTEIN-RELATED"/>
    <property type="match status" value="1"/>
</dbReference>
<dbReference type="InterPro" id="IPR056681">
    <property type="entry name" value="DUF7779"/>
</dbReference>
<dbReference type="EMBL" id="AP023356">
    <property type="protein sequence ID" value="BCJ40514.1"/>
    <property type="molecule type" value="Genomic_DNA"/>
</dbReference>
<dbReference type="InterPro" id="IPR053137">
    <property type="entry name" value="NLR-like"/>
</dbReference>
<dbReference type="Gene3D" id="3.40.50.300">
    <property type="entry name" value="P-loop containing nucleotide triphosphate hydrolases"/>
    <property type="match status" value="1"/>
</dbReference>
<gene>
    <name evidence="4" type="ORF">Aiant_11710</name>
</gene>
<accession>A0ABM7LMS7</accession>
<feature type="domain" description="DUF7779" evidence="3">
    <location>
        <begin position="698"/>
        <end position="785"/>
    </location>
</feature>
<feature type="region of interest" description="Disordered" evidence="1">
    <location>
        <begin position="404"/>
        <end position="426"/>
    </location>
</feature>
<dbReference type="Pfam" id="PF13424">
    <property type="entry name" value="TPR_12"/>
    <property type="match status" value="1"/>
</dbReference>
<dbReference type="SUPFAM" id="SSF48452">
    <property type="entry name" value="TPR-like"/>
    <property type="match status" value="2"/>
</dbReference>
<reference evidence="4 5" key="1">
    <citation type="submission" date="2020-08" db="EMBL/GenBank/DDBJ databases">
        <title>Whole genome shotgun sequence of Actinoplanes ianthinogenes NBRC 13996.</title>
        <authorList>
            <person name="Komaki H."/>
            <person name="Tamura T."/>
        </authorList>
    </citation>
    <scope>NUCLEOTIDE SEQUENCE [LARGE SCALE GENOMIC DNA]</scope>
    <source>
        <strain evidence="4 5">NBRC 13996</strain>
    </source>
</reference>
<dbReference type="PANTHER" id="PTHR46082:SF6">
    <property type="entry name" value="AAA+ ATPASE DOMAIN-CONTAINING PROTEIN-RELATED"/>
    <property type="match status" value="1"/>
</dbReference>
<sequence>MTDHPSRIEERAVRLPGGLVAQWPALAVPVDPSLTAAFGLLDPAWELELIVDQHYSMAVWADALDRFAAALETAGDQRRTVVRRGLRVPAAGTVRLTGPEPGPGTRLTLIFTDGAAPGWANGVPFRRMRQWATAGAVAVVHLLPQAMWRRWGLPVERLRLYRDGDGPVHNATLGREPLDGILTAVPDGVVPVPVLEFGSSWMEAWVRLLAHSGPADAHLACLLLPATAPAVVVPGAASDPIASFRSAVSPKATELATRLAAAAPLNLDVMRLIQATLLPQSEPAHLAEILVAGLVRPVDPGPAADADGLVTHEFIPGARAELLTASPRADTLRVVRILDSYLGEHVPAVRRMAATLDDPDRAGDVPVLPGERSITEVHVTVLRALAFRYRQPAALLQEQVDRMAPAGSPSSGSVPAPDAVEDHMTQPLESDPVPRAVAPAPPRPAVRVPTIWGNVPPRNPNFTGRTEVLEQLKNPHEGEATAVLPEALHGMGGVGKTQVVVEYVYRNSVDYDVVWWIPAERPAQIASSLVELAQKLGLPVKAEAAAIPAVREALRIGVPYQNWLLVFDNADAPATVRDYFPMGGPGRILVTSRNPQWSAVAQSVEVDVFRREESIALLTRRAPKISVEQADNLAAVLGDLPLAIEQAGAWLGETGMQATEYLRLFKDQQIALLEVSPPPDYPVPVAAAWNVSLDHLARNRPAALRLLQLCALMAPEPISRALFSRDLRVQISPELDTTLRDPIQLNRAIREINRYALARIDHAKNTIQMHRLVQAVLVERMTPEERDLMRRGAHQVLASNDPGEPRDRDSWPKYGMLYPHLSASDAVTEAELPWVRDLVINEAKYHSYFGNVAEALEIAETAYRAWGERLGQNDGQTLQIGRWYGYTLFTVGRYEEAAALNAHLRDIYLQEVGPDHEETLEAIQAVASDLRVQGRFGESLELSQDVYDRCVRLADVDDPLALNAAHNLAVSMRLAGQFEAARRVDQDTYERKVRAFGQNHEESLRAMRGVLIDRRQLGDYLTSREEFERLATTFAESLGERDPQTVETLRSLSVTRRKAGDHKLALKLSASVFDLYDSDRALGPDNPTTMQAALNLSLDLRQAGEMERAAEVATENFQRFRSKLGKLHPHTLASGGNLAIIHRLKGDVDQAVQLNTATLERLREALGEDHILTLSCATNLASDLFADGLVQEAHDLDKPNLERYRAVIGQDHPSTLAAALNLAIDLRALGRTEAAYELHSDTLNRYHEVLGAAHPATRDAARWERANCDMDVMPL</sequence>
<evidence type="ECO:0000313" key="4">
    <source>
        <dbReference type="EMBL" id="BCJ40514.1"/>
    </source>
</evidence>
<feature type="compositionally biased region" description="Low complexity" evidence="1">
    <location>
        <begin position="404"/>
        <end position="418"/>
    </location>
</feature>
<dbReference type="InterPro" id="IPR011990">
    <property type="entry name" value="TPR-like_helical_dom_sf"/>
</dbReference>
<dbReference type="NCBIfam" id="NF040586">
    <property type="entry name" value="FxSxx_TPR"/>
    <property type="match status" value="1"/>
</dbReference>
<keyword evidence="5" id="KW-1185">Reference proteome</keyword>
<dbReference type="RefSeq" id="WP_189335901.1">
    <property type="nucleotide sequence ID" value="NZ_AP023356.1"/>
</dbReference>
<dbReference type="Gene3D" id="1.25.40.10">
    <property type="entry name" value="Tetratricopeptide repeat domain"/>
    <property type="match status" value="2"/>
</dbReference>
<dbReference type="SUPFAM" id="SSF52540">
    <property type="entry name" value="P-loop containing nucleoside triphosphate hydrolases"/>
    <property type="match status" value="1"/>
</dbReference>
<dbReference type="Pfam" id="PF13374">
    <property type="entry name" value="TPR_10"/>
    <property type="match status" value="2"/>
</dbReference>
<evidence type="ECO:0000256" key="1">
    <source>
        <dbReference type="SAM" id="MobiDB-lite"/>
    </source>
</evidence>
<organism evidence="4 5">
    <name type="scientific">Actinoplanes ianthinogenes</name>
    <dbReference type="NCBI Taxonomy" id="122358"/>
    <lineage>
        <taxon>Bacteria</taxon>
        <taxon>Bacillati</taxon>
        <taxon>Actinomycetota</taxon>
        <taxon>Actinomycetes</taxon>
        <taxon>Micromonosporales</taxon>
        <taxon>Micromonosporaceae</taxon>
        <taxon>Actinoplanes</taxon>
    </lineage>
</organism>
<evidence type="ECO:0000313" key="5">
    <source>
        <dbReference type="Proteomes" id="UP000676967"/>
    </source>
</evidence>
<proteinExistence type="predicted"/>
<dbReference type="InterPro" id="IPR027417">
    <property type="entry name" value="P-loop_NTPase"/>
</dbReference>
<evidence type="ECO:0000259" key="3">
    <source>
        <dbReference type="Pfam" id="PF25000"/>
    </source>
</evidence>
<dbReference type="NCBIfam" id="NF041121">
    <property type="entry name" value="SAV_2336_NTERM"/>
    <property type="match status" value="1"/>
</dbReference>
<protein>
    <submittedName>
        <fullName evidence="4">Cytochrome c</fullName>
    </submittedName>
</protein>
<dbReference type="InterPro" id="IPR047738">
    <property type="entry name" value="SAV_2336-like_N"/>
</dbReference>
<evidence type="ECO:0000259" key="2">
    <source>
        <dbReference type="Pfam" id="PF00931"/>
    </source>
</evidence>
<dbReference type="Pfam" id="PF25000">
    <property type="entry name" value="DUF7779"/>
    <property type="match status" value="1"/>
</dbReference>
<name>A0ABM7LMS7_9ACTN</name>
<dbReference type="InterPro" id="IPR002182">
    <property type="entry name" value="NB-ARC"/>
</dbReference>